<proteinExistence type="predicted"/>
<keyword evidence="2" id="KW-1185">Reference proteome</keyword>
<dbReference type="AlphaFoldDB" id="A0A0P1KX61"/>
<evidence type="ECO:0000313" key="2">
    <source>
        <dbReference type="Proteomes" id="UP000236544"/>
    </source>
</evidence>
<dbReference type="Pfam" id="PF17237">
    <property type="entry name" value="Emr1"/>
    <property type="match status" value="1"/>
</dbReference>
<name>A0A0P1KX61_9SACH</name>
<dbReference type="InterPro" id="IPR035195">
    <property type="entry name" value="Emr1"/>
</dbReference>
<accession>A0A0P1KX61</accession>
<reference evidence="2" key="1">
    <citation type="submission" date="2015-10" db="EMBL/GenBank/DDBJ databases">
        <authorList>
            <person name="Devillers H."/>
        </authorList>
    </citation>
    <scope>NUCLEOTIDE SEQUENCE [LARGE SCALE GENOMIC DNA]</scope>
</reference>
<dbReference type="EMBL" id="LN890534">
    <property type="protein sequence ID" value="CUS24639.1"/>
    <property type="molecule type" value="Genomic_DNA"/>
</dbReference>
<protein>
    <submittedName>
        <fullName evidence="1">LAQU0S18e00870g1_1</fullName>
    </submittedName>
</protein>
<organism evidence="1 2">
    <name type="scientific">Lachancea quebecensis</name>
    <dbReference type="NCBI Taxonomy" id="1654605"/>
    <lineage>
        <taxon>Eukaryota</taxon>
        <taxon>Fungi</taxon>
        <taxon>Dikarya</taxon>
        <taxon>Ascomycota</taxon>
        <taxon>Saccharomycotina</taxon>
        <taxon>Saccharomycetes</taxon>
        <taxon>Saccharomycetales</taxon>
        <taxon>Saccharomycetaceae</taxon>
        <taxon>Lachancea</taxon>
    </lineage>
</organism>
<dbReference type="Proteomes" id="UP000236544">
    <property type="component" value="Unassembled WGS sequence"/>
</dbReference>
<dbReference type="GO" id="GO:0007008">
    <property type="term" value="P:outer mitochondrial membrane organization"/>
    <property type="evidence" value="ECO:0007669"/>
    <property type="project" value="InterPro"/>
</dbReference>
<sequence>MFFFLSHIRDIFARSHSRSQEMLLSRQAFFRLLGYLASCVVFSLAAQGHV</sequence>
<gene>
    <name evidence="1" type="ORF">LAQU0_S18e00870g</name>
</gene>
<evidence type="ECO:0000313" key="1">
    <source>
        <dbReference type="EMBL" id="CUS24639.1"/>
    </source>
</evidence>
<dbReference type="OrthoDB" id="2122015at2759"/>
<dbReference type="GO" id="GO:0005739">
    <property type="term" value="C:mitochondrion"/>
    <property type="evidence" value="ECO:0007669"/>
    <property type="project" value="GOC"/>
</dbReference>